<dbReference type="EMBL" id="JAPTMY010000032">
    <property type="protein sequence ID" value="MCZ0858872.1"/>
    <property type="molecule type" value="Genomic_DNA"/>
</dbReference>
<comment type="caution">
    <text evidence="2">The sequence shown here is derived from an EMBL/GenBank/DDBJ whole genome shotgun (WGS) entry which is preliminary data.</text>
</comment>
<evidence type="ECO:0000313" key="2">
    <source>
        <dbReference type="EMBL" id="MCZ0858872.1"/>
    </source>
</evidence>
<protein>
    <submittedName>
        <fullName evidence="2">Uncharacterized protein</fullName>
    </submittedName>
</protein>
<name>A0ABT4IAW6_9ACTO</name>
<keyword evidence="1" id="KW-0812">Transmembrane</keyword>
<reference evidence="2" key="1">
    <citation type="submission" date="2022-10" db="EMBL/GenBank/DDBJ databases">
        <title>Genome sequence of Actinomyces israelii ATCC 10048.</title>
        <authorList>
            <person name="Watt R.M."/>
            <person name="Tong W.M."/>
        </authorList>
    </citation>
    <scope>NUCLEOTIDE SEQUENCE</scope>
    <source>
        <strain evidence="2">ATCC 10048</strain>
    </source>
</reference>
<feature type="transmembrane region" description="Helical" evidence="1">
    <location>
        <begin position="61"/>
        <end position="79"/>
    </location>
</feature>
<feature type="transmembrane region" description="Helical" evidence="1">
    <location>
        <begin position="34"/>
        <end position="55"/>
    </location>
</feature>
<sequence length="85" mass="9138">MTNRYQISDSPEEQASSKAFVAPTRKAGMSAYRAVLWALVVTLAIMNGLSTAIGLNFLVSAAFGGLTVVCIALLVGDYLKKNRER</sequence>
<organism evidence="2 3">
    <name type="scientific">Actinomyces israelii</name>
    <dbReference type="NCBI Taxonomy" id="1659"/>
    <lineage>
        <taxon>Bacteria</taxon>
        <taxon>Bacillati</taxon>
        <taxon>Actinomycetota</taxon>
        <taxon>Actinomycetes</taxon>
        <taxon>Actinomycetales</taxon>
        <taxon>Actinomycetaceae</taxon>
        <taxon>Actinomyces</taxon>
    </lineage>
</organism>
<keyword evidence="3" id="KW-1185">Reference proteome</keyword>
<proteinExistence type="predicted"/>
<evidence type="ECO:0000256" key="1">
    <source>
        <dbReference type="SAM" id="Phobius"/>
    </source>
</evidence>
<accession>A0ABT4IAW6</accession>
<gene>
    <name evidence="2" type="ORF">OHJ16_12555</name>
</gene>
<evidence type="ECO:0000313" key="3">
    <source>
        <dbReference type="Proteomes" id="UP001072034"/>
    </source>
</evidence>
<keyword evidence="1" id="KW-0472">Membrane</keyword>
<keyword evidence="1" id="KW-1133">Transmembrane helix</keyword>
<dbReference type="RefSeq" id="WP_268918197.1">
    <property type="nucleotide sequence ID" value="NZ_CP124548.1"/>
</dbReference>
<dbReference type="Proteomes" id="UP001072034">
    <property type="component" value="Unassembled WGS sequence"/>
</dbReference>